<organism evidence="2">
    <name type="scientific">Physcomitrium patens</name>
    <name type="common">Spreading-leaved earth moss</name>
    <name type="synonym">Physcomitrella patens</name>
    <dbReference type="NCBI Taxonomy" id="3218"/>
    <lineage>
        <taxon>Eukaryota</taxon>
        <taxon>Viridiplantae</taxon>
        <taxon>Streptophyta</taxon>
        <taxon>Embryophyta</taxon>
        <taxon>Bryophyta</taxon>
        <taxon>Bryophytina</taxon>
        <taxon>Bryopsida</taxon>
        <taxon>Funariidae</taxon>
        <taxon>Funariales</taxon>
        <taxon>Funariaceae</taxon>
        <taxon>Physcomitrium</taxon>
    </lineage>
</organism>
<dbReference type="EnsemblPlants" id="Pp3c24_17550V3.1">
    <property type="protein sequence ID" value="Pp3c24_17550V3.1"/>
    <property type="gene ID" value="Pp3c24_17550"/>
</dbReference>
<dbReference type="Proteomes" id="UP000006727">
    <property type="component" value="Chromosome 24"/>
</dbReference>
<keyword evidence="1" id="KW-0732">Signal</keyword>
<dbReference type="PaxDb" id="3218-PP1S260_39V6.1"/>
<proteinExistence type="predicted"/>
<reference evidence="2 4" key="2">
    <citation type="journal article" date="2018" name="Plant J.">
        <title>The Physcomitrella patens chromosome-scale assembly reveals moss genome structure and evolution.</title>
        <authorList>
            <person name="Lang D."/>
            <person name="Ullrich K.K."/>
            <person name="Murat F."/>
            <person name="Fuchs J."/>
            <person name="Jenkins J."/>
            <person name="Haas F.B."/>
            <person name="Piednoel M."/>
            <person name="Gundlach H."/>
            <person name="Van Bel M."/>
            <person name="Meyberg R."/>
            <person name="Vives C."/>
            <person name="Morata J."/>
            <person name="Symeonidi A."/>
            <person name="Hiss M."/>
            <person name="Muchero W."/>
            <person name="Kamisugi Y."/>
            <person name="Saleh O."/>
            <person name="Blanc G."/>
            <person name="Decker E.L."/>
            <person name="van Gessel N."/>
            <person name="Grimwood J."/>
            <person name="Hayes R.D."/>
            <person name="Graham S.W."/>
            <person name="Gunter L.E."/>
            <person name="McDaniel S.F."/>
            <person name="Hoernstein S.N.W."/>
            <person name="Larsson A."/>
            <person name="Li F.W."/>
            <person name="Perroud P.F."/>
            <person name="Phillips J."/>
            <person name="Ranjan P."/>
            <person name="Rokshar D.S."/>
            <person name="Rothfels C.J."/>
            <person name="Schneider L."/>
            <person name="Shu S."/>
            <person name="Stevenson D.W."/>
            <person name="Thummler F."/>
            <person name="Tillich M."/>
            <person name="Villarreal Aguilar J.C."/>
            <person name="Widiez T."/>
            <person name="Wong G.K."/>
            <person name="Wymore A."/>
            <person name="Zhang Y."/>
            <person name="Zimmer A.D."/>
            <person name="Quatrano R.S."/>
            <person name="Mayer K.F.X."/>
            <person name="Goodstein D."/>
            <person name="Casacuberta J.M."/>
            <person name="Vandepoele K."/>
            <person name="Reski R."/>
            <person name="Cuming A.C."/>
            <person name="Tuskan G.A."/>
            <person name="Maumus F."/>
            <person name="Salse J."/>
            <person name="Schmutz J."/>
            <person name="Rensing S.A."/>
        </authorList>
    </citation>
    <scope>NUCLEOTIDE SEQUENCE [LARGE SCALE GENOMIC DNA]</scope>
    <source>
        <strain evidence="3 4">cv. Gransden 2004</strain>
    </source>
</reference>
<evidence type="ECO:0000313" key="3">
    <source>
        <dbReference type="EnsemblPlants" id="Pp3c24_17550V3.1"/>
    </source>
</evidence>
<dbReference type="EnsemblPlants" id="Pp3c24_17550V3.2">
    <property type="protein sequence ID" value="Pp3c24_17550V3.2"/>
    <property type="gene ID" value="Pp3c24_17550"/>
</dbReference>
<evidence type="ECO:0000313" key="4">
    <source>
        <dbReference type="Proteomes" id="UP000006727"/>
    </source>
</evidence>
<dbReference type="InParanoid" id="A0A2K1IH74"/>
<dbReference type="Gramene" id="Pp3c24_17550V3.2">
    <property type="protein sequence ID" value="Pp3c24_17550V3.2"/>
    <property type="gene ID" value="Pp3c24_17550"/>
</dbReference>
<gene>
    <name evidence="2" type="ORF">PHYPA_029211</name>
</gene>
<sequence>MGKGNLMQAMSVLILLSSCILLLAAVAAATPHGSTPSMRPFLGDTKVATYDAQGASNARLSRRRALLTTRYAPIGMPPPPAMRSPPPPY</sequence>
<feature type="chain" id="PRO_5033310547" evidence="1">
    <location>
        <begin position="30"/>
        <end position="89"/>
    </location>
</feature>
<evidence type="ECO:0000313" key="2">
    <source>
        <dbReference type="EMBL" id="PNR28618.1"/>
    </source>
</evidence>
<dbReference type="Gramene" id="Pp3c24_17550V3.1">
    <property type="protein sequence ID" value="Pp3c24_17550V3.1"/>
    <property type="gene ID" value="Pp3c24_17550"/>
</dbReference>
<reference evidence="2 4" key="1">
    <citation type="journal article" date="2008" name="Science">
        <title>The Physcomitrella genome reveals evolutionary insights into the conquest of land by plants.</title>
        <authorList>
            <person name="Rensing S."/>
            <person name="Lang D."/>
            <person name="Zimmer A."/>
            <person name="Terry A."/>
            <person name="Salamov A."/>
            <person name="Shapiro H."/>
            <person name="Nishiyama T."/>
            <person name="Perroud P.-F."/>
            <person name="Lindquist E."/>
            <person name="Kamisugi Y."/>
            <person name="Tanahashi T."/>
            <person name="Sakakibara K."/>
            <person name="Fujita T."/>
            <person name="Oishi K."/>
            <person name="Shin-I T."/>
            <person name="Kuroki Y."/>
            <person name="Toyoda A."/>
            <person name="Suzuki Y."/>
            <person name="Hashimoto A."/>
            <person name="Yamaguchi K."/>
            <person name="Sugano A."/>
            <person name="Kohara Y."/>
            <person name="Fujiyama A."/>
            <person name="Anterola A."/>
            <person name="Aoki S."/>
            <person name="Ashton N."/>
            <person name="Barbazuk W.B."/>
            <person name="Barker E."/>
            <person name="Bennetzen J."/>
            <person name="Bezanilla M."/>
            <person name="Blankenship R."/>
            <person name="Cho S.H."/>
            <person name="Dutcher S."/>
            <person name="Estelle M."/>
            <person name="Fawcett J.A."/>
            <person name="Gundlach H."/>
            <person name="Hanada K."/>
            <person name="Heyl A."/>
            <person name="Hicks K.A."/>
            <person name="Hugh J."/>
            <person name="Lohr M."/>
            <person name="Mayer K."/>
            <person name="Melkozernov A."/>
            <person name="Murata T."/>
            <person name="Nelson D."/>
            <person name="Pils B."/>
            <person name="Prigge M."/>
            <person name="Reiss B."/>
            <person name="Renner T."/>
            <person name="Rombauts S."/>
            <person name="Rushton P."/>
            <person name="Sanderfoot A."/>
            <person name="Schween G."/>
            <person name="Shiu S.-H."/>
            <person name="Stueber K."/>
            <person name="Theodoulou F.L."/>
            <person name="Tu H."/>
            <person name="Van de Peer Y."/>
            <person name="Verrier P.J."/>
            <person name="Waters E."/>
            <person name="Wood A."/>
            <person name="Yang L."/>
            <person name="Cove D."/>
            <person name="Cuming A."/>
            <person name="Hasebe M."/>
            <person name="Lucas S."/>
            <person name="Mishler D.B."/>
            <person name="Reski R."/>
            <person name="Grigoriev I."/>
            <person name="Quatrano R.S."/>
            <person name="Boore J.L."/>
        </authorList>
    </citation>
    <scope>NUCLEOTIDE SEQUENCE [LARGE SCALE GENOMIC DNA]</scope>
    <source>
        <strain evidence="3 4">cv. Gransden 2004</strain>
    </source>
</reference>
<dbReference type="EMBL" id="ABEU02000024">
    <property type="protein sequence ID" value="PNR28618.1"/>
    <property type="molecule type" value="Genomic_DNA"/>
</dbReference>
<dbReference type="Gramene" id="Pp3c24_17550V3.3">
    <property type="protein sequence ID" value="Pp3c24_17550V3.3"/>
    <property type="gene ID" value="Pp3c24_17550"/>
</dbReference>
<dbReference type="EnsemblPlants" id="Pp3c24_17550V3.3">
    <property type="protein sequence ID" value="Pp3c24_17550V3.3"/>
    <property type="gene ID" value="Pp3c24_17550"/>
</dbReference>
<dbReference type="PROSITE" id="PS51257">
    <property type="entry name" value="PROKAR_LIPOPROTEIN"/>
    <property type="match status" value="1"/>
</dbReference>
<protein>
    <submittedName>
        <fullName evidence="2 3">Uncharacterized protein</fullName>
    </submittedName>
</protein>
<feature type="signal peptide" evidence="1">
    <location>
        <begin position="1"/>
        <end position="29"/>
    </location>
</feature>
<reference evidence="3" key="3">
    <citation type="submission" date="2020-12" db="UniProtKB">
        <authorList>
            <consortium name="EnsemblPlants"/>
        </authorList>
    </citation>
    <scope>IDENTIFICATION</scope>
</reference>
<keyword evidence="4" id="KW-1185">Reference proteome</keyword>
<accession>A0A2K1IH74</accession>
<dbReference type="AlphaFoldDB" id="A0A2K1IH74"/>
<name>A0A2K1IH74_PHYPA</name>
<evidence type="ECO:0000256" key="1">
    <source>
        <dbReference type="SAM" id="SignalP"/>
    </source>
</evidence>